<evidence type="ECO:0000256" key="5">
    <source>
        <dbReference type="ARBA" id="ARBA00022989"/>
    </source>
</evidence>
<protein>
    <recommendedName>
        <fullName evidence="9">Odorant receptor</fullName>
    </recommendedName>
</protein>
<dbReference type="EMBL" id="KR935722">
    <property type="protein sequence ID" value="ALM26214.1"/>
    <property type="molecule type" value="mRNA"/>
</dbReference>
<accession>A0A0S1TPV5</accession>
<keyword evidence="6 9" id="KW-0472">Membrane</keyword>
<name>A0A0S1TPV5_ATHDI</name>
<feature type="transmembrane region" description="Helical" evidence="9">
    <location>
        <begin position="77"/>
        <end position="96"/>
    </location>
</feature>
<evidence type="ECO:0000256" key="1">
    <source>
        <dbReference type="ARBA" id="ARBA00004141"/>
    </source>
</evidence>
<keyword evidence="7 9" id="KW-0675">Receptor</keyword>
<dbReference type="AlphaFoldDB" id="A0A0S1TPV5"/>
<dbReference type="PANTHER" id="PTHR21137">
    <property type="entry name" value="ODORANT RECEPTOR"/>
    <property type="match status" value="1"/>
</dbReference>
<dbReference type="GO" id="GO:0007165">
    <property type="term" value="P:signal transduction"/>
    <property type="evidence" value="ECO:0007669"/>
    <property type="project" value="UniProtKB-KW"/>
</dbReference>
<reference evidence="10" key="1">
    <citation type="journal article" date="2016" name="PLoS ONE">
        <title>Identification of Putative Chemosensory Receptor Genes from the Athetis dissimilis Antennal Transcriptome.</title>
        <authorList>
            <person name="Dong J."/>
            <person name="Song Y."/>
            <person name="Li W."/>
            <person name="Shi J."/>
            <person name="Wang Z."/>
        </authorList>
    </citation>
    <scope>NUCLEOTIDE SEQUENCE</scope>
    <source>
        <tissue evidence="10">Antenna</tissue>
    </source>
</reference>
<gene>
    <name evidence="10" type="primary">OR25</name>
</gene>
<evidence type="ECO:0000256" key="2">
    <source>
        <dbReference type="ARBA" id="ARBA00022606"/>
    </source>
</evidence>
<feature type="transmembrane region" description="Helical" evidence="9">
    <location>
        <begin position="187"/>
        <end position="209"/>
    </location>
</feature>
<feature type="transmembrane region" description="Helical" evidence="9">
    <location>
        <begin position="303"/>
        <end position="322"/>
    </location>
</feature>
<evidence type="ECO:0000256" key="6">
    <source>
        <dbReference type="ARBA" id="ARBA00023136"/>
    </source>
</evidence>
<feature type="transmembrane region" description="Helical" evidence="9">
    <location>
        <begin position="277"/>
        <end position="297"/>
    </location>
</feature>
<dbReference type="GO" id="GO:0005549">
    <property type="term" value="F:odorant binding"/>
    <property type="evidence" value="ECO:0007669"/>
    <property type="project" value="InterPro"/>
</dbReference>
<keyword evidence="8 9" id="KW-0807">Transducer</keyword>
<comment type="caution">
    <text evidence="9">Lacks conserved residue(s) required for the propagation of feature annotation.</text>
</comment>
<proteinExistence type="evidence at transcript level"/>
<sequence length="421" mass="48659">MLLKFEKCLDRINFLLKLNGLSLDNDGRNKTMLQRLRKNWWYSIHMVMFNVQLCGVGAWFFQGLVVDSKPTMTEVTYMIPCIVLCLSGDVKVYCLLRYMHLVNELINLLRKFLSKAVEVDEELEEETGKWVKLLFTIFKQLLCLFLIGYLAFAVGPLLIIATHYYTTGEVKLILPFMVIYPFDEFDIRVWPIVYMFQLWAAWVAVFSVYGPDGLLFTSCTFIQIQFLVIENDIKRMVKNDARNSSDTFKKELVQLVNTHRELIRSVELLESISTLSIFFNLMSSSLVICAAGFNLMIMRNLTLVAPFSSFLVFGLVQTYFFCNFGDHIMTSSMGVGEAVYNSRWYETGAAERKYLLIILLRSRKPCRLTALSFTDLNLNAFSRVSIRTYYKIKLSPPFVGLGVRNTLKRVCFSMHFSAVFC</sequence>
<keyword evidence="2 9" id="KW-0716">Sensory transduction</keyword>
<keyword evidence="5 9" id="KW-1133">Transmembrane helix</keyword>
<feature type="transmembrane region" description="Helical" evidence="9">
    <location>
        <begin position="40"/>
        <end position="65"/>
    </location>
</feature>
<evidence type="ECO:0000256" key="9">
    <source>
        <dbReference type="RuleBase" id="RU351113"/>
    </source>
</evidence>
<dbReference type="GO" id="GO:0005886">
    <property type="term" value="C:plasma membrane"/>
    <property type="evidence" value="ECO:0007669"/>
    <property type="project" value="UniProtKB-SubCell"/>
</dbReference>
<keyword evidence="3 9" id="KW-0812">Transmembrane</keyword>
<comment type="subcellular location">
    <subcellularLocation>
        <location evidence="9">Cell membrane</location>
        <topology evidence="9">Multi-pass membrane protein</topology>
    </subcellularLocation>
    <subcellularLocation>
        <location evidence="1">Membrane</location>
        <topology evidence="1">Multi-pass membrane protein</topology>
    </subcellularLocation>
</comment>
<evidence type="ECO:0000256" key="7">
    <source>
        <dbReference type="ARBA" id="ARBA00023170"/>
    </source>
</evidence>
<evidence type="ECO:0000256" key="8">
    <source>
        <dbReference type="ARBA" id="ARBA00023224"/>
    </source>
</evidence>
<comment type="similarity">
    <text evidence="9">Belongs to the insect chemoreceptor superfamily. Heteromeric odorant receptor channel (TC 1.A.69) family.</text>
</comment>
<dbReference type="Pfam" id="PF02949">
    <property type="entry name" value="7tm_6"/>
    <property type="match status" value="1"/>
</dbReference>
<evidence type="ECO:0000256" key="3">
    <source>
        <dbReference type="ARBA" id="ARBA00022692"/>
    </source>
</evidence>
<dbReference type="InterPro" id="IPR004117">
    <property type="entry name" value="7tm6_olfct_rcpt"/>
</dbReference>
<dbReference type="GO" id="GO:0004984">
    <property type="term" value="F:olfactory receptor activity"/>
    <property type="evidence" value="ECO:0007669"/>
    <property type="project" value="InterPro"/>
</dbReference>
<feature type="transmembrane region" description="Helical" evidence="9">
    <location>
        <begin position="141"/>
        <end position="167"/>
    </location>
</feature>
<evidence type="ECO:0000313" key="10">
    <source>
        <dbReference type="EMBL" id="ALM26214.1"/>
    </source>
</evidence>
<organism evidence="10">
    <name type="scientific">Athetis dissimilis</name>
    <name type="common">Moth</name>
    <name type="synonym">Proxenus dissimilis</name>
    <dbReference type="NCBI Taxonomy" id="1737331"/>
    <lineage>
        <taxon>Eukaryota</taxon>
        <taxon>Metazoa</taxon>
        <taxon>Ecdysozoa</taxon>
        <taxon>Arthropoda</taxon>
        <taxon>Hexapoda</taxon>
        <taxon>Insecta</taxon>
        <taxon>Pterygota</taxon>
        <taxon>Neoptera</taxon>
        <taxon>Endopterygota</taxon>
        <taxon>Lepidoptera</taxon>
        <taxon>Glossata</taxon>
        <taxon>Ditrysia</taxon>
        <taxon>Noctuoidea</taxon>
        <taxon>Noctuidae</taxon>
        <taxon>Noctuinae</taxon>
        <taxon>Athetis</taxon>
    </lineage>
</organism>
<dbReference type="PANTHER" id="PTHR21137:SF26">
    <property type="entry name" value="ODORANT RECEPTOR 10A-RELATED"/>
    <property type="match status" value="1"/>
</dbReference>
<keyword evidence="4 9" id="KW-0552">Olfaction</keyword>
<evidence type="ECO:0000256" key="4">
    <source>
        <dbReference type="ARBA" id="ARBA00022725"/>
    </source>
</evidence>